<dbReference type="Gene3D" id="3.30.40.10">
    <property type="entry name" value="Zinc/RING finger domain, C3HC4 (zinc finger)"/>
    <property type="match status" value="1"/>
</dbReference>
<evidence type="ECO:0000256" key="5">
    <source>
        <dbReference type="ARBA" id="ARBA00022771"/>
    </source>
</evidence>
<dbReference type="InterPro" id="IPR003959">
    <property type="entry name" value="ATPase_AAA_core"/>
</dbReference>
<evidence type="ECO:0000256" key="8">
    <source>
        <dbReference type="ARBA" id="ARBA00023242"/>
    </source>
</evidence>
<dbReference type="Pfam" id="PF00004">
    <property type="entry name" value="AAA"/>
    <property type="match status" value="1"/>
</dbReference>
<comment type="subcellular location">
    <subcellularLocation>
        <location evidence="1">Nucleus</location>
    </subcellularLocation>
</comment>
<evidence type="ECO:0000256" key="4">
    <source>
        <dbReference type="ARBA" id="ARBA00022763"/>
    </source>
</evidence>
<dbReference type="Proteomes" id="UP000239757">
    <property type="component" value="Unassembled WGS sequence"/>
</dbReference>
<evidence type="ECO:0000259" key="10">
    <source>
        <dbReference type="PROSITE" id="PS51805"/>
    </source>
</evidence>
<keyword evidence="6" id="KW-0862">Zinc</keyword>
<dbReference type="PANTHER" id="PTHR13763">
    <property type="entry name" value="BREAST CANCER TYPE 1 SUSCEPTIBILITY PROTEIN BRCA1"/>
    <property type="match status" value="1"/>
</dbReference>
<dbReference type="EMBL" id="KZ663268">
    <property type="protein sequence ID" value="PPS14312.1"/>
    <property type="molecule type" value="Genomic_DNA"/>
</dbReference>
<dbReference type="GO" id="GO:0000724">
    <property type="term" value="P:double-strand break repair via homologous recombination"/>
    <property type="evidence" value="ECO:0007669"/>
    <property type="project" value="TreeGrafter"/>
</dbReference>
<dbReference type="PANTHER" id="PTHR13763:SF9">
    <property type="entry name" value="BRCA1-ASSOCIATED RING DOMAIN PROTEIN 1"/>
    <property type="match status" value="1"/>
</dbReference>
<dbReference type="GO" id="GO:0005634">
    <property type="term" value="C:nucleus"/>
    <property type="evidence" value="ECO:0007669"/>
    <property type="project" value="UniProtKB-SubCell"/>
</dbReference>
<evidence type="ECO:0000256" key="9">
    <source>
        <dbReference type="SAM" id="SignalP"/>
    </source>
</evidence>
<name>A0A2P5YFE3_GOSBA</name>
<dbReference type="InterPro" id="IPR034732">
    <property type="entry name" value="EPHD"/>
</dbReference>
<evidence type="ECO:0000256" key="6">
    <source>
        <dbReference type="ARBA" id="ARBA00022833"/>
    </source>
</evidence>
<keyword evidence="8" id="KW-0539">Nucleus</keyword>
<gene>
    <name evidence="11" type="ORF">GOBAR_AA06256</name>
</gene>
<dbReference type="InterPro" id="IPR027417">
    <property type="entry name" value="P-loop_NTPase"/>
</dbReference>
<feature type="signal peptide" evidence="9">
    <location>
        <begin position="1"/>
        <end position="24"/>
    </location>
</feature>
<keyword evidence="7" id="KW-0234">DNA repair</keyword>
<keyword evidence="9" id="KW-0732">Signal</keyword>
<reference evidence="11 12" key="1">
    <citation type="submission" date="2015-01" db="EMBL/GenBank/DDBJ databases">
        <title>Genome of allotetraploid Gossypium barbadense reveals genomic plasticity and fiber elongation in cotton evolution.</title>
        <authorList>
            <person name="Chen X."/>
            <person name="Liu X."/>
            <person name="Zhao B."/>
            <person name="Zheng H."/>
            <person name="Hu Y."/>
            <person name="Lu G."/>
            <person name="Yang C."/>
            <person name="Chen J."/>
            <person name="Shan C."/>
            <person name="Zhang L."/>
            <person name="Zhou Y."/>
            <person name="Wang L."/>
            <person name="Guo W."/>
            <person name="Bai Y."/>
            <person name="Ruan J."/>
            <person name="Shangguan X."/>
            <person name="Mao Y."/>
            <person name="Jiang J."/>
            <person name="Zhu Y."/>
            <person name="Lei J."/>
            <person name="Kang H."/>
            <person name="Chen S."/>
            <person name="He X."/>
            <person name="Wang R."/>
            <person name="Wang Y."/>
            <person name="Chen J."/>
            <person name="Wang L."/>
            <person name="Yu S."/>
            <person name="Wang B."/>
            <person name="Wei J."/>
            <person name="Song S."/>
            <person name="Lu X."/>
            <person name="Gao Z."/>
            <person name="Gu W."/>
            <person name="Deng X."/>
            <person name="Ma D."/>
            <person name="Wang S."/>
            <person name="Liang W."/>
            <person name="Fang L."/>
            <person name="Cai C."/>
            <person name="Zhu X."/>
            <person name="Zhou B."/>
            <person name="Zhang Y."/>
            <person name="Chen Z."/>
            <person name="Xu S."/>
            <person name="Zhu R."/>
            <person name="Wang S."/>
            <person name="Zhang T."/>
            <person name="Zhao G."/>
        </authorList>
    </citation>
    <scope>NUCLEOTIDE SEQUENCE [LARGE SCALE GENOMIC DNA]</scope>
    <source>
        <strain evidence="12">cv. Xinhai21</strain>
        <tissue evidence="11">Leaf</tissue>
    </source>
</reference>
<keyword evidence="4" id="KW-0227">DNA damage</keyword>
<keyword evidence="5" id="KW-0863">Zinc-finger</keyword>
<dbReference type="InterPro" id="IPR036420">
    <property type="entry name" value="BRCT_dom_sf"/>
</dbReference>
<dbReference type="Gene3D" id="3.40.50.300">
    <property type="entry name" value="P-loop containing nucleotide triphosphate hydrolases"/>
    <property type="match status" value="1"/>
</dbReference>
<organism evidence="11 12">
    <name type="scientific">Gossypium barbadense</name>
    <name type="common">Sea Island cotton</name>
    <name type="synonym">Hibiscus barbadensis</name>
    <dbReference type="NCBI Taxonomy" id="3634"/>
    <lineage>
        <taxon>Eukaryota</taxon>
        <taxon>Viridiplantae</taxon>
        <taxon>Streptophyta</taxon>
        <taxon>Embryophyta</taxon>
        <taxon>Tracheophyta</taxon>
        <taxon>Spermatophyta</taxon>
        <taxon>Magnoliopsida</taxon>
        <taxon>eudicotyledons</taxon>
        <taxon>Gunneridae</taxon>
        <taxon>Pentapetalae</taxon>
        <taxon>rosids</taxon>
        <taxon>malvids</taxon>
        <taxon>Malvales</taxon>
        <taxon>Malvaceae</taxon>
        <taxon>Malvoideae</taxon>
        <taxon>Gossypium</taxon>
    </lineage>
</organism>
<dbReference type="GO" id="GO:0004842">
    <property type="term" value="F:ubiquitin-protein transferase activity"/>
    <property type="evidence" value="ECO:0007669"/>
    <property type="project" value="TreeGrafter"/>
</dbReference>
<dbReference type="OrthoDB" id="1413014at2759"/>
<dbReference type="PROSITE" id="PS51805">
    <property type="entry name" value="EPHD"/>
    <property type="match status" value="1"/>
</dbReference>
<keyword evidence="2" id="KW-0479">Metal-binding</keyword>
<evidence type="ECO:0000256" key="2">
    <source>
        <dbReference type="ARBA" id="ARBA00022723"/>
    </source>
</evidence>
<feature type="chain" id="PRO_5015198706" description="PHD-type domain-containing protein" evidence="9">
    <location>
        <begin position="25"/>
        <end position="321"/>
    </location>
</feature>
<evidence type="ECO:0000256" key="7">
    <source>
        <dbReference type="ARBA" id="ARBA00023204"/>
    </source>
</evidence>
<dbReference type="GO" id="GO:0045944">
    <property type="term" value="P:positive regulation of transcription by RNA polymerase II"/>
    <property type="evidence" value="ECO:0007669"/>
    <property type="project" value="TreeGrafter"/>
</dbReference>
<sequence length="321" mass="35828">MAVNQTAALKVGLCLLAFHGRISSLQPHFQHLPTCLCDCSSQPLLTIPEEKRDASFGSNVIHVHSSCIEWAPQVYFVGDNVKNLKPELARGTKLKCSRCGLKGAALGCYVKSCCRSYHFPCAKEIPKCRWDYEDFLVLCPAHSSVKFPSEKSRKAHSAAKFPNEKPGNCLSADDKVPTESVTVSKFWRPDVTHVIASIDENGAYTRTLKVLMAISNGKWDWAMLPLQVNKPSVIFIDEIDALPTRRQGIFKETTGHLYSAATQERETTLNQLLIELDGFDTGKSVIFSAATNHRDLLDPALLRQGRFDREVNFHHLNSRSN</sequence>
<dbReference type="SUPFAM" id="SSF52540">
    <property type="entry name" value="P-loop containing nucleoside triphosphate hydrolases"/>
    <property type="match status" value="1"/>
</dbReference>
<dbReference type="Pfam" id="PF13771">
    <property type="entry name" value="zf-HC5HC2H"/>
    <property type="match status" value="1"/>
</dbReference>
<feature type="domain" description="PHD-type" evidence="10">
    <location>
        <begin position="33"/>
        <end position="143"/>
    </location>
</feature>
<keyword evidence="3" id="KW-0677">Repeat</keyword>
<dbReference type="InterPro" id="IPR001965">
    <property type="entry name" value="Znf_PHD"/>
</dbReference>
<dbReference type="InterPro" id="IPR013083">
    <property type="entry name" value="Znf_RING/FYVE/PHD"/>
</dbReference>
<evidence type="ECO:0000256" key="1">
    <source>
        <dbReference type="ARBA" id="ARBA00004123"/>
    </source>
</evidence>
<evidence type="ECO:0000313" key="11">
    <source>
        <dbReference type="EMBL" id="PPS14312.1"/>
    </source>
</evidence>
<proteinExistence type="predicted"/>
<dbReference type="InterPro" id="IPR031099">
    <property type="entry name" value="BRCA1-associated"/>
</dbReference>
<protein>
    <recommendedName>
        <fullName evidence="10">PHD-type domain-containing protein</fullName>
    </recommendedName>
</protein>
<dbReference type="GO" id="GO:0016887">
    <property type="term" value="F:ATP hydrolysis activity"/>
    <property type="evidence" value="ECO:0007669"/>
    <property type="project" value="InterPro"/>
</dbReference>
<dbReference type="Gene3D" id="3.40.50.10190">
    <property type="entry name" value="BRCT domain"/>
    <property type="match status" value="1"/>
</dbReference>
<dbReference type="SUPFAM" id="SSF52113">
    <property type="entry name" value="BRCT domain"/>
    <property type="match status" value="1"/>
</dbReference>
<dbReference type="GO" id="GO:0008270">
    <property type="term" value="F:zinc ion binding"/>
    <property type="evidence" value="ECO:0007669"/>
    <property type="project" value="UniProtKB-KW"/>
</dbReference>
<accession>A0A2P5YFE3</accession>
<dbReference type="AlphaFoldDB" id="A0A2P5YFE3"/>
<dbReference type="SMART" id="SM00249">
    <property type="entry name" value="PHD"/>
    <property type="match status" value="1"/>
</dbReference>
<evidence type="ECO:0000256" key="3">
    <source>
        <dbReference type="ARBA" id="ARBA00022737"/>
    </source>
</evidence>
<evidence type="ECO:0000313" key="12">
    <source>
        <dbReference type="Proteomes" id="UP000239757"/>
    </source>
</evidence>
<dbReference type="GO" id="GO:0005524">
    <property type="term" value="F:ATP binding"/>
    <property type="evidence" value="ECO:0007669"/>
    <property type="project" value="InterPro"/>
</dbReference>